<name>A0A1M2W226_TRAPU</name>
<gene>
    <name evidence="1" type="ORF">TRAPUB_9573</name>
</gene>
<dbReference type="Proteomes" id="UP000184267">
    <property type="component" value="Unassembled WGS sequence"/>
</dbReference>
<keyword evidence="2" id="KW-1185">Reference proteome</keyword>
<dbReference type="AlphaFoldDB" id="A0A1M2W226"/>
<proteinExistence type="predicted"/>
<organism evidence="1 2">
    <name type="scientific">Trametes pubescens</name>
    <name type="common">White-rot fungus</name>
    <dbReference type="NCBI Taxonomy" id="154538"/>
    <lineage>
        <taxon>Eukaryota</taxon>
        <taxon>Fungi</taxon>
        <taxon>Dikarya</taxon>
        <taxon>Basidiomycota</taxon>
        <taxon>Agaricomycotina</taxon>
        <taxon>Agaricomycetes</taxon>
        <taxon>Polyporales</taxon>
        <taxon>Polyporaceae</taxon>
        <taxon>Trametes</taxon>
    </lineage>
</organism>
<sequence length="155" mass="17154">MNNSKLSRSPSFDEVPDVDYRTPVFVPNEPRPIQRLFVHPSIPSSAFMRLARSADYGNFAESKFTLTRVPHETQWLTDGDVRPLASLGVPLTLRVVGSLLNFGVQIGNADAHMFFEIDPLRAIDHEGMLRLFDMAFPPPGTGFVAASPDMSSHAL</sequence>
<dbReference type="OrthoDB" id="2725265at2759"/>
<evidence type="ECO:0000313" key="2">
    <source>
        <dbReference type="Proteomes" id="UP000184267"/>
    </source>
</evidence>
<reference evidence="1 2" key="1">
    <citation type="submission" date="2016-10" db="EMBL/GenBank/DDBJ databases">
        <title>Genome sequence of the basidiomycete white-rot fungus Trametes pubescens.</title>
        <authorList>
            <person name="Makela M.R."/>
            <person name="Granchi Z."/>
            <person name="Peng M."/>
            <person name="De Vries R.P."/>
            <person name="Grigoriev I."/>
            <person name="Riley R."/>
            <person name="Hilden K."/>
        </authorList>
    </citation>
    <scope>NUCLEOTIDE SEQUENCE [LARGE SCALE GENOMIC DNA]</scope>
    <source>
        <strain evidence="1 2">FBCC735</strain>
    </source>
</reference>
<accession>A0A1M2W226</accession>
<protein>
    <submittedName>
        <fullName evidence="1">Uncharacterized protein</fullName>
    </submittedName>
</protein>
<evidence type="ECO:0000313" key="1">
    <source>
        <dbReference type="EMBL" id="OJT13904.1"/>
    </source>
</evidence>
<dbReference type="EMBL" id="MNAD01000354">
    <property type="protein sequence ID" value="OJT13904.1"/>
    <property type="molecule type" value="Genomic_DNA"/>
</dbReference>
<comment type="caution">
    <text evidence="1">The sequence shown here is derived from an EMBL/GenBank/DDBJ whole genome shotgun (WGS) entry which is preliminary data.</text>
</comment>